<protein>
    <submittedName>
        <fullName evidence="1">Uncharacterized protein</fullName>
    </submittedName>
</protein>
<dbReference type="AlphaFoldDB" id="A0A194WTM5"/>
<evidence type="ECO:0000313" key="2">
    <source>
        <dbReference type="Proteomes" id="UP000070700"/>
    </source>
</evidence>
<dbReference type="Proteomes" id="UP000070700">
    <property type="component" value="Unassembled WGS sequence"/>
</dbReference>
<organism evidence="1 2">
    <name type="scientific">Mollisia scopiformis</name>
    <name type="common">Conifer needle endophyte fungus</name>
    <name type="synonym">Phialocephala scopiformis</name>
    <dbReference type="NCBI Taxonomy" id="149040"/>
    <lineage>
        <taxon>Eukaryota</taxon>
        <taxon>Fungi</taxon>
        <taxon>Dikarya</taxon>
        <taxon>Ascomycota</taxon>
        <taxon>Pezizomycotina</taxon>
        <taxon>Leotiomycetes</taxon>
        <taxon>Helotiales</taxon>
        <taxon>Mollisiaceae</taxon>
        <taxon>Mollisia</taxon>
    </lineage>
</organism>
<dbReference type="EMBL" id="KQ947427">
    <property type="protein sequence ID" value="KUJ11308.1"/>
    <property type="molecule type" value="Genomic_DNA"/>
</dbReference>
<sequence length="274" mass="29800">MISSGPMIRISCLGDSLSMVWGLLERQVRTCIKVTSAEQISQCHSSISKIHQRSQSSFIPVFQNFVSQHIIFFPTMYFSGAAIFAAFSFATQVFAAPSTTSTLAKRSDFVTTLQTTMNSMSSSINSSANALNASAASNGGKPTLMTSFTVLGDIGGTLTNGLGSITQLIEDPIIDFSIEEIQVLVEVLDVWAEILEVVEGIVDAVVNAFFPGLVDEFKPFIQIWINVVDAFTNPFLDFYSELVGTLTGSPELAAEINDYIAVIEKIRDDFLLSF</sequence>
<dbReference type="GeneID" id="28831184"/>
<dbReference type="KEGG" id="psco:LY89DRAFT_759226"/>
<name>A0A194WTM5_MOLSC</name>
<dbReference type="InParanoid" id="A0A194WTM5"/>
<reference evidence="1 2" key="1">
    <citation type="submission" date="2015-10" db="EMBL/GenBank/DDBJ databases">
        <title>Full genome of DAOMC 229536 Phialocephala scopiformis, a fungal endophyte of spruce producing the potent anti-insectan compound rugulosin.</title>
        <authorList>
            <consortium name="DOE Joint Genome Institute"/>
            <person name="Walker A.K."/>
            <person name="Frasz S.L."/>
            <person name="Seifert K.A."/>
            <person name="Miller J.D."/>
            <person name="Mondo S.J."/>
            <person name="Labutti K."/>
            <person name="Lipzen A."/>
            <person name="Dockter R."/>
            <person name="Kennedy M."/>
            <person name="Grigoriev I.V."/>
            <person name="Spatafora J.W."/>
        </authorList>
    </citation>
    <scope>NUCLEOTIDE SEQUENCE [LARGE SCALE GENOMIC DNA]</scope>
    <source>
        <strain evidence="1 2">CBS 120377</strain>
    </source>
</reference>
<gene>
    <name evidence="1" type="ORF">LY89DRAFT_759226</name>
</gene>
<accession>A0A194WTM5</accession>
<dbReference type="RefSeq" id="XP_018065663.1">
    <property type="nucleotide sequence ID" value="XM_018221458.1"/>
</dbReference>
<evidence type="ECO:0000313" key="1">
    <source>
        <dbReference type="EMBL" id="KUJ11308.1"/>
    </source>
</evidence>
<keyword evidence="2" id="KW-1185">Reference proteome</keyword>
<dbReference type="OrthoDB" id="5419308at2759"/>
<proteinExistence type="predicted"/>